<protein>
    <recommendedName>
        <fullName evidence="2">Stc1 domain-containing protein</fullName>
    </recommendedName>
</protein>
<gene>
    <name evidence="3" type="ORF">BN1708_009121</name>
</gene>
<reference evidence="3 4" key="1">
    <citation type="submission" date="2015-05" db="EMBL/GenBank/DDBJ databases">
        <authorList>
            <person name="Wang D.B."/>
            <person name="Wang M."/>
        </authorList>
    </citation>
    <scope>NUCLEOTIDE SEQUENCE [LARGE SCALE GENOMIC DNA]</scope>
    <source>
        <strain evidence="3">VL1</strain>
    </source>
</reference>
<dbReference type="EMBL" id="CVQH01000336">
    <property type="protein sequence ID" value="CRJ84630.1"/>
    <property type="molecule type" value="Genomic_DNA"/>
</dbReference>
<sequence length="494" mass="54265">MSNANNSQNGRFPGNGSNPTQMQRSGPRSFRCDIGGEWKPLDGFSKRFQKMSSKPRFDPARSGMICRVHSGEPALEAKCNGPCGRVLPLNSFSKSSRSKGVHLCIQCQSWISTQDAENGRTPIAAPSHERDFDEQIKGIHLPLVPDLHAEYVGSDEDDDYDEELIGPIRGMAANSFRYGLSEVSSCLEDTASVTTPTAKMSSLECTGRLAPPHLSSGRAQSDPPSDGRGISAATSDWVPPHLRGARPLSPKLEDAPASPATYDAVHDMSNTRDQWTQGVKARDQVSSLIAFSEMGLSRHRNLTALQENCPSDQSTAYSSNEYYKSKRDPKNTQSPAQLGRILRSETSIGPHQHRTSSPSTVGQTSRREKWGKASESRLKASDLQSISTATTFRQEQANQPMYNAWDHTGARHTRPRPPPSTIDGAESVFEAVAAQERPTPFMGGFARGFAAQRNLNGQDDSDDDFQNALRTMKLSEQKIVYNFDCEHSDDEDVM</sequence>
<dbReference type="AlphaFoldDB" id="A0A0G4KEE8"/>
<feature type="region of interest" description="Disordered" evidence="1">
    <location>
        <begin position="196"/>
        <end position="263"/>
    </location>
</feature>
<proteinExistence type="predicted"/>
<dbReference type="Pfam" id="PF12898">
    <property type="entry name" value="Stc1"/>
    <property type="match status" value="1"/>
</dbReference>
<dbReference type="InterPro" id="IPR024630">
    <property type="entry name" value="Stc1"/>
</dbReference>
<evidence type="ECO:0000259" key="2">
    <source>
        <dbReference type="Pfam" id="PF12898"/>
    </source>
</evidence>
<accession>A0A0G4KEE8</accession>
<feature type="compositionally biased region" description="Polar residues" evidence="1">
    <location>
        <begin position="344"/>
        <end position="364"/>
    </location>
</feature>
<keyword evidence="4" id="KW-1185">Reference proteome</keyword>
<feature type="region of interest" description="Disordered" evidence="1">
    <location>
        <begin position="306"/>
        <end position="379"/>
    </location>
</feature>
<organism evidence="3 4">
    <name type="scientific">Verticillium longisporum</name>
    <name type="common">Verticillium dahliae var. longisporum</name>
    <dbReference type="NCBI Taxonomy" id="100787"/>
    <lineage>
        <taxon>Eukaryota</taxon>
        <taxon>Fungi</taxon>
        <taxon>Dikarya</taxon>
        <taxon>Ascomycota</taxon>
        <taxon>Pezizomycotina</taxon>
        <taxon>Sordariomycetes</taxon>
        <taxon>Hypocreomycetidae</taxon>
        <taxon>Glomerellales</taxon>
        <taxon>Plectosphaerellaceae</taxon>
        <taxon>Verticillium</taxon>
    </lineage>
</organism>
<feature type="compositionally biased region" description="Polar residues" evidence="1">
    <location>
        <begin position="1"/>
        <end position="26"/>
    </location>
</feature>
<dbReference type="STRING" id="100787.A0A0G4KEE8"/>
<evidence type="ECO:0000313" key="3">
    <source>
        <dbReference type="EMBL" id="CRJ84630.1"/>
    </source>
</evidence>
<feature type="region of interest" description="Disordered" evidence="1">
    <location>
        <begin position="1"/>
        <end position="32"/>
    </location>
</feature>
<feature type="domain" description="Stc1" evidence="2">
    <location>
        <begin position="31"/>
        <end position="108"/>
    </location>
</feature>
<dbReference type="Proteomes" id="UP000044602">
    <property type="component" value="Unassembled WGS sequence"/>
</dbReference>
<evidence type="ECO:0000256" key="1">
    <source>
        <dbReference type="SAM" id="MobiDB-lite"/>
    </source>
</evidence>
<evidence type="ECO:0000313" key="4">
    <source>
        <dbReference type="Proteomes" id="UP000044602"/>
    </source>
</evidence>
<name>A0A0G4KEE8_VERLO</name>
<feature type="compositionally biased region" description="Polar residues" evidence="1">
    <location>
        <begin position="306"/>
        <end position="322"/>
    </location>
</feature>
<feature type="compositionally biased region" description="Basic and acidic residues" evidence="1">
    <location>
        <begin position="365"/>
        <end position="379"/>
    </location>
</feature>